<feature type="compositionally biased region" description="Polar residues" evidence="1">
    <location>
        <begin position="32"/>
        <end position="44"/>
    </location>
</feature>
<dbReference type="EMBL" id="LCUC01000259">
    <property type="protein sequence ID" value="KKY33090.1"/>
    <property type="molecule type" value="Genomic_DNA"/>
</dbReference>
<dbReference type="OrthoDB" id="201515at2759"/>
<comment type="caution">
    <text evidence="2">The sequence shown here is derived from an EMBL/GenBank/DDBJ whole genome shotgun (WGS) entry which is preliminary data.</text>
</comment>
<feature type="compositionally biased region" description="Basic and acidic residues" evidence="1">
    <location>
        <begin position="64"/>
        <end position="83"/>
    </location>
</feature>
<protein>
    <submittedName>
        <fullName evidence="2">Uncharacterized protein</fullName>
    </submittedName>
</protein>
<evidence type="ECO:0000256" key="1">
    <source>
        <dbReference type="SAM" id="MobiDB-lite"/>
    </source>
</evidence>
<reference evidence="2 3" key="2">
    <citation type="submission" date="2015-05" db="EMBL/GenBank/DDBJ databases">
        <authorList>
            <person name="Morales-Cruz A."/>
            <person name="Amrine K.C."/>
            <person name="Cantu D."/>
        </authorList>
    </citation>
    <scope>NUCLEOTIDE SEQUENCE [LARGE SCALE GENOMIC DNA]</scope>
    <source>
        <strain evidence="2">DA912</strain>
    </source>
</reference>
<keyword evidence="3" id="KW-1185">Reference proteome</keyword>
<feature type="region of interest" description="Disordered" evidence="1">
    <location>
        <begin position="1"/>
        <end position="125"/>
    </location>
</feature>
<dbReference type="STRING" id="1214573.A0A0G2HYU0"/>
<proteinExistence type="predicted"/>
<evidence type="ECO:0000313" key="3">
    <source>
        <dbReference type="Proteomes" id="UP000034680"/>
    </source>
</evidence>
<dbReference type="Proteomes" id="UP000034680">
    <property type="component" value="Unassembled WGS sequence"/>
</dbReference>
<name>A0A0G2HYU0_9PEZI</name>
<accession>A0A0G2HYU0</accession>
<reference evidence="2 3" key="1">
    <citation type="submission" date="2015-05" db="EMBL/GenBank/DDBJ databases">
        <title>Distinctive expansion of gene families associated with plant cell wall degradation and secondary metabolism in the genomes of grapevine trunk pathogens.</title>
        <authorList>
            <person name="Lawrence D.P."/>
            <person name="Travadon R."/>
            <person name="Rolshausen P.E."/>
            <person name="Baumgartner K."/>
        </authorList>
    </citation>
    <scope>NUCLEOTIDE SEQUENCE [LARGE SCALE GENOMIC DNA]</scope>
    <source>
        <strain evidence="2">DA912</strain>
    </source>
</reference>
<sequence length="172" mass="17930">MIRSVRDPSLGPPANPDDEIVAEIIFRRPGGPNQNSGSNSTENAGTPAKKVPSPLSKGNKKPTTGREHDRKHASAPAGHREGLGGELDAAHPPGLAGSSIHTLNSAKTSPTTPSPHSFEPSTPKAMILGPDYGSFLSTASDPLSNLRVEPLNNALVADKAAAQIDRPRSAIW</sequence>
<dbReference type="AlphaFoldDB" id="A0A0G2HYU0"/>
<gene>
    <name evidence="2" type="ORF">UCDDA912_g06949</name>
</gene>
<evidence type="ECO:0000313" key="2">
    <source>
        <dbReference type="EMBL" id="KKY33090.1"/>
    </source>
</evidence>
<feature type="compositionally biased region" description="Polar residues" evidence="1">
    <location>
        <begin position="99"/>
        <end position="115"/>
    </location>
</feature>
<organism evidence="2 3">
    <name type="scientific">Diaporthe ampelina</name>
    <dbReference type="NCBI Taxonomy" id="1214573"/>
    <lineage>
        <taxon>Eukaryota</taxon>
        <taxon>Fungi</taxon>
        <taxon>Dikarya</taxon>
        <taxon>Ascomycota</taxon>
        <taxon>Pezizomycotina</taxon>
        <taxon>Sordariomycetes</taxon>
        <taxon>Sordariomycetidae</taxon>
        <taxon>Diaporthales</taxon>
        <taxon>Diaporthaceae</taxon>
        <taxon>Diaporthe</taxon>
    </lineage>
</organism>